<keyword evidence="3" id="KW-0378">Hydrolase</keyword>
<evidence type="ECO:0000313" key="9">
    <source>
        <dbReference type="Proteomes" id="UP000241085"/>
    </source>
</evidence>
<dbReference type="Pfam" id="PF17390">
    <property type="entry name" value="Bac_rhamnosid_C"/>
    <property type="match status" value="1"/>
</dbReference>
<proteinExistence type="predicted"/>
<dbReference type="AlphaFoldDB" id="A0A2T4UPB8"/>
<dbReference type="GO" id="GO:0030596">
    <property type="term" value="F:alpha-L-rhamnosidase activity"/>
    <property type="evidence" value="ECO:0007669"/>
    <property type="project" value="UniProtKB-EC"/>
</dbReference>
<dbReference type="PIRSF" id="PIRSF010631">
    <property type="entry name" value="A-rhamnsds"/>
    <property type="match status" value="1"/>
</dbReference>
<dbReference type="InterPro" id="IPR008928">
    <property type="entry name" value="6-hairpin_glycosidase_sf"/>
</dbReference>
<dbReference type="Pfam" id="PF05592">
    <property type="entry name" value="Bac_rhamnosid"/>
    <property type="match status" value="1"/>
</dbReference>
<dbReference type="InterPro" id="IPR035396">
    <property type="entry name" value="Bac_rhamnosid6H"/>
</dbReference>
<accession>A0A2T4UPB8</accession>
<organism evidence="8 9">
    <name type="scientific">Rathayibacter caricis DSM 15933</name>
    <dbReference type="NCBI Taxonomy" id="1328867"/>
    <lineage>
        <taxon>Bacteria</taxon>
        <taxon>Bacillati</taxon>
        <taxon>Actinomycetota</taxon>
        <taxon>Actinomycetes</taxon>
        <taxon>Micrococcales</taxon>
        <taxon>Microbacteriaceae</taxon>
        <taxon>Rathayibacter</taxon>
    </lineage>
</organism>
<evidence type="ECO:0000256" key="3">
    <source>
        <dbReference type="ARBA" id="ARBA00022801"/>
    </source>
</evidence>
<dbReference type="InterPro" id="IPR013737">
    <property type="entry name" value="Bac_rhamnosid_N"/>
</dbReference>
<dbReference type="SUPFAM" id="SSF48208">
    <property type="entry name" value="Six-hairpin glycosidases"/>
    <property type="match status" value="1"/>
</dbReference>
<dbReference type="Gene3D" id="1.50.10.10">
    <property type="match status" value="1"/>
</dbReference>
<reference evidence="8 9" key="1">
    <citation type="submission" date="2018-03" db="EMBL/GenBank/DDBJ databases">
        <title>Bacteriophage NCPPB3778 and a type I-E CRISPR drive the evolution of the US Biological Select Agent, Rathayibacter toxicus.</title>
        <authorList>
            <person name="Davis E.W.II."/>
            <person name="Tabima J.F."/>
            <person name="Weisberg A.J."/>
            <person name="Dantas Lopes L."/>
            <person name="Wiseman M.S."/>
            <person name="Wiseman M.S."/>
            <person name="Pupko T."/>
            <person name="Belcher M.S."/>
            <person name="Sechler A.J."/>
            <person name="Tancos M.A."/>
            <person name="Schroeder B.K."/>
            <person name="Murray T.D."/>
            <person name="Luster D.G."/>
            <person name="Schneider W.L."/>
            <person name="Rogers E."/>
            <person name="Andreote F.D."/>
            <person name="Grunwald N.J."/>
            <person name="Putnam M.L."/>
            <person name="Chang J.H."/>
        </authorList>
    </citation>
    <scope>NUCLEOTIDE SEQUENCE [LARGE SCALE GENOMIC DNA]</scope>
    <source>
        <strain evidence="8 9">DSM 15933</strain>
    </source>
</reference>
<dbReference type="Gene3D" id="2.60.120.260">
    <property type="entry name" value="Galactose-binding domain-like"/>
    <property type="match status" value="2"/>
</dbReference>
<evidence type="ECO:0000259" key="6">
    <source>
        <dbReference type="Pfam" id="PF17389"/>
    </source>
</evidence>
<sequence length="841" mass="91691">MSIERGAESQALFIGAPESLGEAAPHVRNVFELVEAPASATLRVTALGLAEPWINGHRVGDEVLSPGWTSYRHRIIVSEHDVTDLLQSGENVLGAIVGRGWAVGRLGWDGASKFYADRPSVWLELTLTDTDGRVTSIASSDQFVVSTGAVVEDDLYDGEVYDARLHPTGWSEPGYDASDWVPAEVYPWDLSTLEDRTAEPIRRIEVLPALEVTTPAAGAHVIDFGQVISGWVRLRVTGPAGTELTLRHGELLTPGGELETVNLRTAKAIDRYILSGEGVEEWEPRFTFHGFRYAEITGWPGALEPADVDAVVVHSDMTRTAWFESSDPLLNKLHANSVWGMRDNFVGLPTDCPQRDERLGWTGDINAFGATAALLYDVRGVLSSWLADVAAEQEELGYVPWYVPQITGRKQAPTALWGDVVVSLPWALYQEYGDLALLEQNYTSGVKFVDSVEALLDVNGLWARGYQFGDWLDPDAPGDRPDLAKADRYLVASAYFVRVSGELAAIARLLGHDDDAERYGMLSERARQAFLHEYVAPSGRIVGESPTAYALAIRFGILDDTRKARAGERLATQVADAGFRIATGFAGTPHVLDALVETGQTEVAFRLLMQTESPSFLYPVTQGATTIWERWDAVRPDGTLHPSAMTSLNHYALGAVSDWMHRRIGGLSALEPGYTRVEIAPLVGGGLTSASVSQHTVNGAISVSWRLEGDLVSLDVSIPEGVTARVVPPLHPTGLVLEVGSGDHTWSYEREVFEMPEFDLDTPVGEIIVFPAAWDAAFEAILEHHPFLKAYWKQPLASSQEGQMSLRYMLSNIPGSGPVVEADVFRALQSARKEAQAAVAG</sequence>
<evidence type="ECO:0000259" key="5">
    <source>
        <dbReference type="Pfam" id="PF08531"/>
    </source>
</evidence>
<gene>
    <name evidence="8" type="ORF">C1I63_18040</name>
</gene>
<evidence type="ECO:0000259" key="7">
    <source>
        <dbReference type="Pfam" id="PF17390"/>
    </source>
</evidence>
<name>A0A2T4UPB8_9MICO</name>
<dbReference type="EMBL" id="PZPL01000002">
    <property type="protein sequence ID" value="PTL71368.1"/>
    <property type="molecule type" value="Genomic_DNA"/>
</dbReference>
<evidence type="ECO:0000256" key="2">
    <source>
        <dbReference type="ARBA" id="ARBA00012652"/>
    </source>
</evidence>
<dbReference type="EC" id="3.2.1.40" evidence="2"/>
<comment type="catalytic activity">
    <reaction evidence="1">
        <text>Hydrolysis of terminal non-reducing alpha-L-rhamnose residues in alpha-L-rhamnosides.</text>
        <dbReference type="EC" id="3.2.1.40"/>
    </reaction>
</comment>
<dbReference type="Proteomes" id="UP000241085">
    <property type="component" value="Unassembled WGS sequence"/>
</dbReference>
<dbReference type="InterPro" id="IPR016007">
    <property type="entry name" value="Alpha_rhamnosid"/>
</dbReference>
<evidence type="ECO:0000259" key="4">
    <source>
        <dbReference type="Pfam" id="PF05592"/>
    </source>
</evidence>
<dbReference type="InterPro" id="IPR008902">
    <property type="entry name" value="Rhamnosid_concanavalin"/>
</dbReference>
<comment type="caution">
    <text evidence="8">The sequence shown here is derived from an EMBL/GenBank/DDBJ whole genome shotgun (WGS) entry which is preliminary data.</text>
</comment>
<keyword evidence="9" id="KW-1185">Reference proteome</keyword>
<dbReference type="PANTHER" id="PTHR33307:SF6">
    <property type="entry name" value="ALPHA-RHAMNOSIDASE (EUROFUNG)-RELATED"/>
    <property type="match status" value="1"/>
</dbReference>
<feature type="domain" description="Alpha-L-rhamnosidase concanavalin-like" evidence="4">
    <location>
        <begin position="217"/>
        <end position="314"/>
    </location>
</feature>
<dbReference type="PANTHER" id="PTHR33307">
    <property type="entry name" value="ALPHA-RHAMNOSIDASE (EUROFUNG)"/>
    <property type="match status" value="1"/>
</dbReference>
<dbReference type="RefSeq" id="WP_107575960.1">
    <property type="nucleotide sequence ID" value="NZ_PZPL01000002.1"/>
</dbReference>
<dbReference type="Pfam" id="PF08531">
    <property type="entry name" value="Bac_rhamnosid_N"/>
    <property type="match status" value="1"/>
</dbReference>
<feature type="domain" description="Alpha-L-rhamnosidase six-hairpin glycosidase" evidence="6">
    <location>
        <begin position="319"/>
        <end position="664"/>
    </location>
</feature>
<dbReference type="Pfam" id="PF17389">
    <property type="entry name" value="Bac_rhamnosid6H"/>
    <property type="match status" value="1"/>
</dbReference>
<evidence type="ECO:0000313" key="8">
    <source>
        <dbReference type="EMBL" id="PTL71368.1"/>
    </source>
</evidence>
<dbReference type="Gene3D" id="2.60.420.10">
    <property type="entry name" value="Maltose phosphorylase, domain 3"/>
    <property type="match status" value="1"/>
</dbReference>
<dbReference type="InterPro" id="IPR012341">
    <property type="entry name" value="6hp_glycosidase-like_sf"/>
</dbReference>
<protein>
    <recommendedName>
        <fullName evidence="2">alpha-L-rhamnosidase</fullName>
        <ecNumber evidence="2">3.2.1.40</ecNumber>
    </recommendedName>
</protein>
<dbReference type="GO" id="GO:0005975">
    <property type="term" value="P:carbohydrate metabolic process"/>
    <property type="evidence" value="ECO:0007669"/>
    <property type="project" value="InterPro"/>
</dbReference>
<feature type="domain" description="Alpha-L-rhamnosidase C-terminal" evidence="7">
    <location>
        <begin position="666"/>
        <end position="734"/>
    </location>
</feature>
<evidence type="ECO:0000256" key="1">
    <source>
        <dbReference type="ARBA" id="ARBA00001445"/>
    </source>
</evidence>
<feature type="domain" description="Bacterial alpha-L-rhamnosidase N-terminal" evidence="5">
    <location>
        <begin position="37"/>
        <end position="205"/>
    </location>
</feature>
<dbReference type="InterPro" id="IPR035398">
    <property type="entry name" value="Bac_rhamnosid_C"/>
</dbReference>